<dbReference type="AlphaFoldDB" id="A0A1U7XME6"/>
<name>A0A1U7XME6_NICSY</name>
<dbReference type="STRING" id="4096.A0A1U7XME6"/>
<dbReference type="GeneID" id="104238195"/>
<accession>A0A1U7XME6</accession>
<evidence type="ECO:0000256" key="1">
    <source>
        <dbReference type="SAM" id="MobiDB-lite"/>
    </source>
</evidence>
<dbReference type="RefSeq" id="XP_070006648.1">
    <property type="nucleotide sequence ID" value="XM_070150547.1"/>
</dbReference>
<proteinExistence type="predicted"/>
<dbReference type="Gene3D" id="2.40.70.10">
    <property type="entry name" value="Acid Proteases"/>
    <property type="match status" value="1"/>
</dbReference>
<organism evidence="2 3">
    <name type="scientific">Nicotiana sylvestris</name>
    <name type="common">Wood tobacco</name>
    <name type="synonym">South American tobacco</name>
    <dbReference type="NCBI Taxonomy" id="4096"/>
    <lineage>
        <taxon>Eukaryota</taxon>
        <taxon>Viridiplantae</taxon>
        <taxon>Streptophyta</taxon>
        <taxon>Embryophyta</taxon>
        <taxon>Tracheophyta</taxon>
        <taxon>Spermatophyta</taxon>
        <taxon>Magnoliopsida</taxon>
        <taxon>eudicotyledons</taxon>
        <taxon>Gunneridae</taxon>
        <taxon>Pentapetalae</taxon>
        <taxon>asterids</taxon>
        <taxon>lamiids</taxon>
        <taxon>Solanales</taxon>
        <taxon>Solanaceae</taxon>
        <taxon>Nicotianoideae</taxon>
        <taxon>Nicotianeae</taxon>
        <taxon>Nicotiana</taxon>
    </lineage>
</organism>
<dbReference type="CDD" id="cd00303">
    <property type="entry name" value="retropepsin_like"/>
    <property type="match status" value="1"/>
</dbReference>
<feature type="region of interest" description="Disordered" evidence="1">
    <location>
        <begin position="140"/>
        <end position="201"/>
    </location>
</feature>
<gene>
    <name evidence="3" type="primary">LOC104238195</name>
</gene>
<sequence>MEEEVKNTQRHNIFYTRCLILDRMCTLVVDGASCDNLVSATLVKELKVETFNHPRPCKLQWLNTCGELKVNKVVKIPFMIGDYKDEVICGVVPLHACRIILGRPWLCDRDVLHQGGKNHYSLKWKGKLVTLEPLEPSQVLKEQMSSRTSLKNAKRKSKDERQKKERSEGEKSDNSRVEKGENVWSEVSELSQEKSEELDKKMREKKVEKQKEIEDFPYSNATNLSSFSSCFVSCVGNFGEEPSSNIQPTLKSLKEDQSIFSRELMEFIEQIQGKENTLEVLQGKIAYPSTLDTLVDCGDTLSLKDTYDIDEFDNSLSCDEKNNCGLQLAKSSC</sequence>
<dbReference type="PANTHER" id="PTHR35046:SF26">
    <property type="entry name" value="RNA-DIRECTED DNA POLYMERASE"/>
    <property type="match status" value="1"/>
</dbReference>
<reference evidence="3" key="2">
    <citation type="submission" date="2025-08" db="UniProtKB">
        <authorList>
            <consortium name="RefSeq"/>
        </authorList>
    </citation>
    <scope>IDENTIFICATION</scope>
    <source>
        <tissue evidence="3">Leaf</tissue>
    </source>
</reference>
<feature type="compositionally biased region" description="Basic and acidic residues" evidence="1">
    <location>
        <begin position="157"/>
        <end position="181"/>
    </location>
</feature>
<protein>
    <submittedName>
        <fullName evidence="3">Uncharacterized protein LOC104238195 isoform X1</fullName>
    </submittedName>
</protein>
<evidence type="ECO:0000313" key="2">
    <source>
        <dbReference type="Proteomes" id="UP000189701"/>
    </source>
</evidence>
<reference evidence="2" key="1">
    <citation type="journal article" date="2013" name="Genome Biol.">
        <title>Reference genomes and transcriptomes of Nicotiana sylvestris and Nicotiana tomentosiformis.</title>
        <authorList>
            <person name="Sierro N."/>
            <person name="Battey J.N."/>
            <person name="Ouadi S."/>
            <person name="Bovet L."/>
            <person name="Goepfert S."/>
            <person name="Bakaher N."/>
            <person name="Peitsch M.C."/>
            <person name="Ivanov N.V."/>
        </authorList>
    </citation>
    <scope>NUCLEOTIDE SEQUENCE [LARGE SCALE GENOMIC DNA]</scope>
</reference>
<dbReference type="RefSeq" id="XP_009790791.1">
    <property type="nucleotide sequence ID" value="XM_009792489.1"/>
</dbReference>
<feature type="compositionally biased region" description="Basic and acidic residues" evidence="1">
    <location>
        <begin position="191"/>
        <end position="201"/>
    </location>
</feature>
<dbReference type="PANTHER" id="PTHR35046">
    <property type="entry name" value="ZINC KNUCKLE (CCHC-TYPE) FAMILY PROTEIN"/>
    <property type="match status" value="1"/>
</dbReference>
<dbReference type="eggNOG" id="KOG0017">
    <property type="taxonomic scope" value="Eukaryota"/>
</dbReference>
<keyword evidence="2" id="KW-1185">Reference proteome</keyword>
<evidence type="ECO:0000313" key="3">
    <source>
        <dbReference type="RefSeq" id="XP_009790791.1"/>
    </source>
</evidence>
<dbReference type="Proteomes" id="UP000189701">
    <property type="component" value="Unplaced"/>
</dbReference>
<dbReference type="InterPro" id="IPR021109">
    <property type="entry name" value="Peptidase_aspartic_dom_sf"/>
</dbReference>